<keyword evidence="2" id="KW-0285">Flavoprotein</keyword>
<dbReference type="InterPro" id="IPR001155">
    <property type="entry name" value="OxRdtase_FMN_N"/>
</dbReference>
<organism evidence="7 8">
    <name type="scientific">Bordetella hinzii OH87 BAL007II</name>
    <dbReference type="NCBI Taxonomy" id="1331262"/>
    <lineage>
        <taxon>Bacteria</taxon>
        <taxon>Pseudomonadati</taxon>
        <taxon>Pseudomonadota</taxon>
        <taxon>Betaproteobacteria</taxon>
        <taxon>Burkholderiales</taxon>
        <taxon>Alcaligenaceae</taxon>
        <taxon>Bordetella</taxon>
    </lineage>
</organism>
<accession>A0ABR4R0E3</accession>
<evidence type="ECO:0000256" key="1">
    <source>
        <dbReference type="ARBA" id="ARBA00001917"/>
    </source>
</evidence>
<dbReference type="InterPro" id="IPR044152">
    <property type="entry name" value="YqjM-like"/>
</dbReference>
<proteinExistence type="predicted"/>
<comment type="caution">
    <text evidence="7">The sequence shown here is derived from an EMBL/GenBank/DDBJ whole genome shotgun (WGS) entry which is preliminary data.</text>
</comment>
<sequence length="410" mass="43868">MKTKEHIFVRFDRIFEQYDCRRGGRSPARGFANFPGLRQMASKLFTPITLGPRVYDNRLVIAPMAQYSAVDGDFGDWHYIHLGNLATSGAGCVMIEATAVNAEGRCTLGDTGLYSDSNEASLARVVAAMKRHGGNTRIGIQLVHGGRKASTAVHWLGGQPLSPAAGGWTTVAPSAIGFGDWPAPRAATAGDLDEIRAAFAQAAARAARAGVDLIELHAAHGYLLHQFLSPITNRREDAYGGSLENRMRLPLEVFEAVRAAAPGVTLGVRLTGSDWIEGGITPEEAARFAAELQARGCHYVDVTSGALDPRQKITVKRGYQVEFAAYVKRHVGIAVRAVGLIVDPQQAEDIVAGGQADLVAIARAALANPRWAWEAAHVLGAKIEVAPQYQRAASGVWPGWNLRQPAPIAA</sequence>
<dbReference type="Gene3D" id="3.20.20.70">
    <property type="entry name" value="Aldolase class I"/>
    <property type="match status" value="1"/>
</dbReference>
<evidence type="ECO:0000313" key="7">
    <source>
        <dbReference type="EMBL" id="KCB24062.1"/>
    </source>
</evidence>
<dbReference type="PANTHER" id="PTHR43303:SF4">
    <property type="entry name" value="NADPH DEHYDROGENASE C23G7.10C-RELATED"/>
    <property type="match status" value="1"/>
</dbReference>
<evidence type="ECO:0000256" key="4">
    <source>
        <dbReference type="ARBA" id="ARBA00022857"/>
    </source>
</evidence>
<keyword evidence="8" id="KW-1185">Reference proteome</keyword>
<dbReference type="PANTHER" id="PTHR43303">
    <property type="entry name" value="NADPH DEHYDROGENASE C23G7.10C-RELATED"/>
    <property type="match status" value="1"/>
</dbReference>
<name>A0ABR4R0E3_9BORD</name>
<dbReference type="EMBL" id="JHEM01000016">
    <property type="protein sequence ID" value="KCB24062.1"/>
    <property type="molecule type" value="Genomic_DNA"/>
</dbReference>
<keyword evidence="3" id="KW-0288">FMN</keyword>
<reference evidence="7 8" key="1">
    <citation type="submission" date="2014-03" db="EMBL/GenBank/DDBJ databases">
        <title>Genome sequence of Bordetella hinzii.</title>
        <authorList>
            <person name="Register K."/>
            <person name="Harvill E."/>
            <person name="Goodfield L.L."/>
            <person name="Ivanov Y.V."/>
            <person name="Meyer J.A."/>
            <person name="Muse S.J."/>
            <person name="Jacobs N."/>
            <person name="Bendor L."/>
            <person name="Smallridge W.E."/>
            <person name="Brinkac L.M."/>
            <person name="Sanka R."/>
            <person name="Kim M."/>
            <person name="Losada L."/>
        </authorList>
    </citation>
    <scope>NUCLEOTIDE SEQUENCE [LARGE SCALE GENOMIC DNA]</scope>
    <source>
        <strain evidence="7 8">OH87 BAL007II</strain>
    </source>
</reference>
<dbReference type="CDD" id="cd02932">
    <property type="entry name" value="OYE_YqiM_FMN"/>
    <property type="match status" value="1"/>
</dbReference>
<evidence type="ECO:0000313" key="8">
    <source>
        <dbReference type="Proteomes" id="UP000025748"/>
    </source>
</evidence>
<feature type="domain" description="NADH:flavin oxidoreductase/NADH oxidase N-terminal" evidence="6">
    <location>
        <begin position="43"/>
        <end position="377"/>
    </location>
</feature>
<keyword evidence="4" id="KW-0521">NADP</keyword>
<evidence type="ECO:0000256" key="3">
    <source>
        <dbReference type="ARBA" id="ARBA00022643"/>
    </source>
</evidence>
<dbReference type="SUPFAM" id="SSF51395">
    <property type="entry name" value="FMN-linked oxidoreductases"/>
    <property type="match status" value="1"/>
</dbReference>
<gene>
    <name evidence="7" type="ORF">L544_4437</name>
</gene>
<evidence type="ECO:0000256" key="2">
    <source>
        <dbReference type="ARBA" id="ARBA00022630"/>
    </source>
</evidence>
<protein>
    <submittedName>
        <fullName evidence="7">Oxidoreductase, FAD/FMN dependent</fullName>
    </submittedName>
</protein>
<dbReference type="Proteomes" id="UP000025748">
    <property type="component" value="Unassembled WGS sequence"/>
</dbReference>
<dbReference type="InterPro" id="IPR013785">
    <property type="entry name" value="Aldolase_TIM"/>
</dbReference>
<keyword evidence="5" id="KW-0560">Oxidoreductase</keyword>
<dbReference type="Pfam" id="PF00724">
    <property type="entry name" value="Oxidored_FMN"/>
    <property type="match status" value="1"/>
</dbReference>
<evidence type="ECO:0000259" key="6">
    <source>
        <dbReference type="Pfam" id="PF00724"/>
    </source>
</evidence>
<comment type="cofactor">
    <cofactor evidence="1">
        <name>FMN</name>
        <dbReference type="ChEBI" id="CHEBI:58210"/>
    </cofactor>
</comment>
<evidence type="ECO:0000256" key="5">
    <source>
        <dbReference type="ARBA" id="ARBA00023002"/>
    </source>
</evidence>